<dbReference type="GO" id="GO:0008654">
    <property type="term" value="P:phospholipid biosynthetic process"/>
    <property type="evidence" value="ECO:0007669"/>
    <property type="project" value="UniProtKB-KW"/>
</dbReference>
<comment type="similarity">
    <text evidence="3">Belongs to the 1-acyl-sn-glycerol-3-phosphate acyltransferase family.</text>
</comment>
<evidence type="ECO:0000256" key="3">
    <source>
        <dbReference type="ARBA" id="ARBA00008655"/>
    </source>
</evidence>
<sequence>MSAPTPYDTNDSPFLELRTPFSNTEACRMVILLVLVPVRLLIAVLACCIVAVINTLAAWNWPVAQPLTERRRAWVLFSKEFLIVVLWMLGFRVKVKGRENIAKAEALGSVVVFNHVSYVDAPAIMWLLAPSGVGKSSVSNVPIIKYVVRAYQAVFFHEEKPQRPGSSTPSKPKKDIKNPVAYVVTGSVTEVLQKRVSEPSYGRPGGFPMVCMAPEGTCGDGRGLLEFRTGAFVLGRPVLPVCLKYAIKEHNPAWTQVYSELWHLVRLMCQWRNDLEIIILPPYIPSDEEKANPKLFAANVRQLMAKAMDQPLLPHNHAHFLALKKLKVTVDWSGTKVLAPPGVVDQGGKIDFSRHGFLQ</sequence>
<dbReference type="GO" id="GO:0008374">
    <property type="term" value="F:O-acyltransferase activity"/>
    <property type="evidence" value="ECO:0007669"/>
    <property type="project" value="InterPro"/>
</dbReference>
<reference evidence="15 16" key="1">
    <citation type="journal article" date="2023" name="Commun. Biol.">
        <title>Reorganization of the ancestral sex-determining regions during the evolution of trioecy in Pleodorina starrii.</title>
        <authorList>
            <person name="Takahashi K."/>
            <person name="Suzuki S."/>
            <person name="Kawai-Toyooka H."/>
            <person name="Yamamoto K."/>
            <person name="Hamaji T."/>
            <person name="Ootsuki R."/>
            <person name="Yamaguchi H."/>
            <person name="Kawachi M."/>
            <person name="Higashiyama T."/>
            <person name="Nozaki H."/>
        </authorList>
    </citation>
    <scope>NUCLEOTIDE SEQUENCE [LARGE SCALE GENOMIC DNA]</scope>
    <source>
        <strain evidence="15 16">NIES-4479</strain>
    </source>
</reference>
<comment type="caution">
    <text evidence="15">The sequence shown here is derived from an EMBL/GenBank/DDBJ whole genome shotgun (WGS) entry which is preliminary data.</text>
</comment>
<protein>
    <recommendedName>
        <fullName evidence="14">Phospholipid/glycerol acyltransferase domain-containing protein</fullName>
    </recommendedName>
</protein>
<evidence type="ECO:0000313" key="16">
    <source>
        <dbReference type="Proteomes" id="UP001165080"/>
    </source>
</evidence>
<feature type="transmembrane region" description="Helical" evidence="13">
    <location>
        <begin position="73"/>
        <end position="91"/>
    </location>
</feature>
<evidence type="ECO:0000256" key="2">
    <source>
        <dbReference type="ARBA" id="ARBA00005189"/>
    </source>
</evidence>
<evidence type="ECO:0000313" key="15">
    <source>
        <dbReference type="EMBL" id="GLC58475.1"/>
    </source>
</evidence>
<evidence type="ECO:0000256" key="4">
    <source>
        <dbReference type="ARBA" id="ARBA00022516"/>
    </source>
</evidence>
<keyword evidence="8" id="KW-0443">Lipid metabolism</keyword>
<feature type="transmembrane region" description="Helical" evidence="13">
    <location>
        <begin position="30"/>
        <end position="53"/>
    </location>
</feature>
<evidence type="ECO:0000256" key="8">
    <source>
        <dbReference type="ARBA" id="ARBA00023098"/>
    </source>
</evidence>
<gene>
    <name evidence="15" type="primary">PLEST005348</name>
    <name evidence="15" type="ORF">PLESTB_001365200</name>
</gene>
<evidence type="ECO:0000256" key="6">
    <source>
        <dbReference type="ARBA" id="ARBA00022692"/>
    </source>
</evidence>
<keyword evidence="7 13" id="KW-1133">Transmembrane helix</keyword>
<evidence type="ECO:0000256" key="1">
    <source>
        <dbReference type="ARBA" id="ARBA00004370"/>
    </source>
</evidence>
<dbReference type="PANTHER" id="PTHR23063">
    <property type="entry name" value="PHOSPHOLIPID ACYLTRANSFERASE"/>
    <property type="match status" value="1"/>
</dbReference>
<keyword evidence="12" id="KW-0012">Acyltransferase</keyword>
<keyword evidence="5" id="KW-0808">Transferase</keyword>
<evidence type="ECO:0000256" key="10">
    <source>
        <dbReference type="ARBA" id="ARBA00023209"/>
    </source>
</evidence>
<evidence type="ECO:0000256" key="12">
    <source>
        <dbReference type="ARBA" id="ARBA00023315"/>
    </source>
</evidence>
<dbReference type="EMBL" id="BRXU01000023">
    <property type="protein sequence ID" value="GLC58475.1"/>
    <property type="molecule type" value="Genomic_DNA"/>
</dbReference>
<dbReference type="Pfam" id="PF01553">
    <property type="entry name" value="Acyltransferase"/>
    <property type="match status" value="1"/>
</dbReference>
<dbReference type="CDD" id="cd07991">
    <property type="entry name" value="LPLAT_LPCAT1-like"/>
    <property type="match status" value="1"/>
</dbReference>
<dbReference type="GO" id="GO:0016020">
    <property type="term" value="C:membrane"/>
    <property type="evidence" value="ECO:0007669"/>
    <property type="project" value="UniProtKB-SubCell"/>
</dbReference>
<evidence type="ECO:0000256" key="7">
    <source>
        <dbReference type="ARBA" id="ARBA00022989"/>
    </source>
</evidence>
<name>A0A9W6BV99_9CHLO</name>
<dbReference type="SMART" id="SM00563">
    <property type="entry name" value="PlsC"/>
    <property type="match status" value="1"/>
</dbReference>
<proteinExistence type="inferred from homology"/>
<dbReference type="AlphaFoldDB" id="A0A9W6BV99"/>
<evidence type="ECO:0000256" key="11">
    <source>
        <dbReference type="ARBA" id="ARBA00023264"/>
    </source>
</evidence>
<comment type="pathway">
    <text evidence="2">Lipid metabolism.</text>
</comment>
<evidence type="ECO:0000256" key="9">
    <source>
        <dbReference type="ARBA" id="ARBA00023136"/>
    </source>
</evidence>
<keyword evidence="9 13" id="KW-0472">Membrane</keyword>
<keyword evidence="10" id="KW-0594">Phospholipid biosynthesis</keyword>
<dbReference type="PANTHER" id="PTHR23063:SF59">
    <property type="entry name" value="ACYLTRANSFERASE"/>
    <property type="match status" value="1"/>
</dbReference>
<comment type="subcellular location">
    <subcellularLocation>
        <location evidence="1">Membrane</location>
    </subcellularLocation>
</comment>
<evidence type="ECO:0000259" key="14">
    <source>
        <dbReference type="SMART" id="SM00563"/>
    </source>
</evidence>
<dbReference type="InterPro" id="IPR002123">
    <property type="entry name" value="Plipid/glycerol_acylTrfase"/>
</dbReference>
<feature type="domain" description="Phospholipid/glycerol acyltransferase" evidence="14">
    <location>
        <begin position="109"/>
        <end position="246"/>
    </location>
</feature>
<dbReference type="Proteomes" id="UP001165080">
    <property type="component" value="Unassembled WGS sequence"/>
</dbReference>
<evidence type="ECO:0000256" key="5">
    <source>
        <dbReference type="ARBA" id="ARBA00022679"/>
    </source>
</evidence>
<accession>A0A9W6BV99</accession>
<dbReference type="InterPro" id="IPR045252">
    <property type="entry name" value="LPCAT1-like"/>
</dbReference>
<dbReference type="OrthoDB" id="272512at2759"/>
<evidence type="ECO:0000256" key="13">
    <source>
        <dbReference type="SAM" id="Phobius"/>
    </source>
</evidence>
<keyword evidence="4" id="KW-0444">Lipid biosynthesis</keyword>
<keyword evidence="16" id="KW-1185">Reference proteome</keyword>
<keyword evidence="11" id="KW-1208">Phospholipid metabolism</keyword>
<organism evidence="15 16">
    <name type="scientific">Pleodorina starrii</name>
    <dbReference type="NCBI Taxonomy" id="330485"/>
    <lineage>
        <taxon>Eukaryota</taxon>
        <taxon>Viridiplantae</taxon>
        <taxon>Chlorophyta</taxon>
        <taxon>core chlorophytes</taxon>
        <taxon>Chlorophyceae</taxon>
        <taxon>CS clade</taxon>
        <taxon>Chlamydomonadales</taxon>
        <taxon>Volvocaceae</taxon>
        <taxon>Pleodorina</taxon>
    </lineage>
</organism>
<dbReference type="SUPFAM" id="SSF69593">
    <property type="entry name" value="Glycerol-3-phosphate (1)-acyltransferase"/>
    <property type="match status" value="1"/>
</dbReference>
<keyword evidence="6 13" id="KW-0812">Transmembrane</keyword>